<evidence type="ECO:0000313" key="2">
    <source>
        <dbReference type="EMBL" id="KAK3384206.1"/>
    </source>
</evidence>
<evidence type="ECO:0000256" key="1">
    <source>
        <dbReference type="SAM" id="MobiDB-lite"/>
    </source>
</evidence>
<name>A0AAE0NME5_9PEZI</name>
<reference evidence="2" key="2">
    <citation type="submission" date="2023-06" db="EMBL/GenBank/DDBJ databases">
        <authorList>
            <consortium name="Lawrence Berkeley National Laboratory"/>
            <person name="Haridas S."/>
            <person name="Hensen N."/>
            <person name="Bonometti L."/>
            <person name="Westerberg I."/>
            <person name="Brannstrom I.O."/>
            <person name="Guillou S."/>
            <person name="Cros-Aarteil S."/>
            <person name="Calhoun S."/>
            <person name="Kuo A."/>
            <person name="Mondo S."/>
            <person name="Pangilinan J."/>
            <person name="Riley R."/>
            <person name="Labutti K."/>
            <person name="Andreopoulos B."/>
            <person name="Lipzen A."/>
            <person name="Chen C."/>
            <person name="Yanf M."/>
            <person name="Daum C."/>
            <person name="Ng V."/>
            <person name="Clum A."/>
            <person name="Steindorff A."/>
            <person name="Ohm R."/>
            <person name="Martin F."/>
            <person name="Silar P."/>
            <person name="Natvig D."/>
            <person name="Lalanne C."/>
            <person name="Gautier V."/>
            <person name="Ament-Velasquez S.L."/>
            <person name="Kruys A."/>
            <person name="Hutchinson M.I."/>
            <person name="Powell A.J."/>
            <person name="Barry K."/>
            <person name="Miller A.N."/>
            <person name="Grigoriev I.V."/>
            <person name="Debuchy R."/>
            <person name="Gladieux P."/>
            <person name="Thoren M.H."/>
            <person name="Johannesson H."/>
        </authorList>
    </citation>
    <scope>NUCLEOTIDE SEQUENCE</scope>
    <source>
        <strain evidence="2">CBS 958.72</strain>
    </source>
</reference>
<reference evidence="2" key="1">
    <citation type="journal article" date="2023" name="Mol. Phylogenet. Evol.">
        <title>Genome-scale phylogeny and comparative genomics of the fungal order Sordariales.</title>
        <authorList>
            <person name="Hensen N."/>
            <person name="Bonometti L."/>
            <person name="Westerberg I."/>
            <person name="Brannstrom I.O."/>
            <person name="Guillou S."/>
            <person name="Cros-Aarteil S."/>
            <person name="Calhoun S."/>
            <person name="Haridas S."/>
            <person name="Kuo A."/>
            <person name="Mondo S."/>
            <person name="Pangilinan J."/>
            <person name="Riley R."/>
            <person name="LaButti K."/>
            <person name="Andreopoulos B."/>
            <person name="Lipzen A."/>
            <person name="Chen C."/>
            <person name="Yan M."/>
            <person name="Daum C."/>
            <person name="Ng V."/>
            <person name="Clum A."/>
            <person name="Steindorff A."/>
            <person name="Ohm R.A."/>
            <person name="Martin F."/>
            <person name="Silar P."/>
            <person name="Natvig D.O."/>
            <person name="Lalanne C."/>
            <person name="Gautier V."/>
            <person name="Ament-Velasquez S.L."/>
            <person name="Kruys A."/>
            <person name="Hutchinson M.I."/>
            <person name="Powell A.J."/>
            <person name="Barry K."/>
            <person name="Miller A.N."/>
            <person name="Grigoriev I.V."/>
            <person name="Debuchy R."/>
            <person name="Gladieux P."/>
            <person name="Hiltunen Thoren M."/>
            <person name="Johannesson H."/>
        </authorList>
    </citation>
    <scope>NUCLEOTIDE SEQUENCE</scope>
    <source>
        <strain evidence="2">CBS 958.72</strain>
    </source>
</reference>
<proteinExistence type="predicted"/>
<comment type="caution">
    <text evidence="2">The sequence shown here is derived from an EMBL/GenBank/DDBJ whole genome shotgun (WGS) entry which is preliminary data.</text>
</comment>
<dbReference type="AlphaFoldDB" id="A0AAE0NME5"/>
<feature type="region of interest" description="Disordered" evidence="1">
    <location>
        <begin position="100"/>
        <end position="121"/>
    </location>
</feature>
<organism evidence="2 3">
    <name type="scientific">Lasiosphaeria ovina</name>
    <dbReference type="NCBI Taxonomy" id="92902"/>
    <lineage>
        <taxon>Eukaryota</taxon>
        <taxon>Fungi</taxon>
        <taxon>Dikarya</taxon>
        <taxon>Ascomycota</taxon>
        <taxon>Pezizomycotina</taxon>
        <taxon>Sordariomycetes</taxon>
        <taxon>Sordariomycetidae</taxon>
        <taxon>Sordariales</taxon>
        <taxon>Lasiosphaeriaceae</taxon>
        <taxon>Lasiosphaeria</taxon>
    </lineage>
</organism>
<dbReference type="EMBL" id="JAULSN010000001">
    <property type="protein sequence ID" value="KAK3384206.1"/>
    <property type="molecule type" value="Genomic_DNA"/>
</dbReference>
<evidence type="ECO:0000313" key="3">
    <source>
        <dbReference type="Proteomes" id="UP001287356"/>
    </source>
</evidence>
<dbReference type="Proteomes" id="UP001287356">
    <property type="component" value="Unassembled WGS sequence"/>
</dbReference>
<accession>A0AAE0NME5</accession>
<keyword evidence="3" id="KW-1185">Reference proteome</keyword>
<sequence>MWAINSCSVWGVVIARVFCLFLKALHRSPLSFSLGAGGQPGDVRCRGNRDTIPYILSLCWAADKRGTEDCHSDKCVFSPSARHRDGRNCINRLSYLGETKRGGQCSPQGAFPAEGDTSPSGPSPLFLPPIPLLPLSTTRDRTAIRMDAGRPTGLTTYFYCLRRTDTTGTRQKCCGSNDDRVTGYFLVFLG</sequence>
<protein>
    <submittedName>
        <fullName evidence="2">Uncharacterized protein</fullName>
    </submittedName>
</protein>
<gene>
    <name evidence="2" type="ORF">B0T24DRAFT_75162</name>
</gene>